<reference evidence="3" key="1">
    <citation type="submission" date="2020-08" db="EMBL/GenBank/DDBJ databases">
        <title>Multicomponent nature underlies the extraordinary mechanical properties of spider dragline silk.</title>
        <authorList>
            <person name="Kono N."/>
            <person name="Nakamura H."/>
            <person name="Mori M."/>
            <person name="Yoshida Y."/>
            <person name="Ohtoshi R."/>
            <person name="Malay A.D."/>
            <person name="Moran D.A.P."/>
            <person name="Tomita M."/>
            <person name="Numata K."/>
            <person name="Arakawa K."/>
        </authorList>
    </citation>
    <scope>NUCLEOTIDE SEQUENCE</scope>
</reference>
<dbReference type="PANTHER" id="PTHR23022">
    <property type="entry name" value="TRANSPOSABLE ELEMENT-RELATED"/>
    <property type="match status" value="1"/>
</dbReference>
<dbReference type="GO" id="GO:0003677">
    <property type="term" value="F:DNA binding"/>
    <property type="evidence" value="ECO:0007669"/>
    <property type="project" value="InterPro"/>
</dbReference>
<dbReference type="CDD" id="cd00093">
    <property type="entry name" value="HTH_XRE"/>
    <property type="match status" value="1"/>
</dbReference>
<dbReference type="InterPro" id="IPR001387">
    <property type="entry name" value="Cro/C1-type_HTH"/>
</dbReference>
<sequence>MSTMSQQSHLTDSEAWRVVGRLEVGQTQAEVAQAIGVSQSVISRIWNRFLETRSAGRRPRQGRRQETTPNEDRYLVLMARRHRNMNASLLQQHLRSATDTTVSTQTVRNWLHGVGIYARRPMSRFSVHPNNRRIFIWRKCGSRNNPASVHESVRFGGGGVLVYGSISIDGLTDLYIIRDGPLTARRYSDEILSSIVVPYAAAIGDDFILMDDNCRPLCANLVEDFLFEEGIVRMEWPASSPDMNPTENVWDALGRRVAGHQPPPQTLQELERALLEEWDRKPQLVINSLIDFMPQWCSALLAVRGNHTPY</sequence>
<dbReference type="GO" id="GO:0006313">
    <property type="term" value="P:DNA transposition"/>
    <property type="evidence" value="ECO:0007669"/>
    <property type="project" value="InterPro"/>
</dbReference>
<evidence type="ECO:0000259" key="2">
    <source>
        <dbReference type="PROSITE" id="PS50943"/>
    </source>
</evidence>
<name>A0A8X6VU66_TRICX</name>
<dbReference type="AlphaFoldDB" id="A0A8X6VU66"/>
<dbReference type="Gene3D" id="3.30.420.10">
    <property type="entry name" value="Ribonuclease H-like superfamily/Ribonuclease H"/>
    <property type="match status" value="1"/>
</dbReference>
<comment type="subcellular location">
    <subcellularLocation>
        <location evidence="1">Nucleus</location>
    </subcellularLocation>
</comment>
<dbReference type="EMBL" id="BMAU01021361">
    <property type="protein sequence ID" value="GFY22509.1"/>
    <property type="molecule type" value="Genomic_DNA"/>
</dbReference>
<dbReference type="InterPro" id="IPR002492">
    <property type="entry name" value="Transposase_Tc1-like"/>
</dbReference>
<comment type="caution">
    <text evidence="3">The sequence shown here is derived from an EMBL/GenBank/DDBJ whole genome shotgun (WGS) entry which is preliminary data.</text>
</comment>
<organism evidence="3 4">
    <name type="scientific">Trichonephila clavipes</name>
    <name type="common">Golden silk orbweaver</name>
    <name type="synonym">Nephila clavipes</name>
    <dbReference type="NCBI Taxonomy" id="2585209"/>
    <lineage>
        <taxon>Eukaryota</taxon>
        <taxon>Metazoa</taxon>
        <taxon>Ecdysozoa</taxon>
        <taxon>Arthropoda</taxon>
        <taxon>Chelicerata</taxon>
        <taxon>Arachnida</taxon>
        <taxon>Araneae</taxon>
        <taxon>Araneomorphae</taxon>
        <taxon>Entelegynae</taxon>
        <taxon>Araneoidea</taxon>
        <taxon>Nephilidae</taxon>
        <taxon>Trichonephila</taxon>
    </lineage>
</organism>
<dbReference type="InterPro" id="IPR036397">
    <property type="entry name" value="RNaseH_sf"/>
</dbReference>
<dbReference type="Proteomes" id="UP000887159">
    <property type="component" value="Unassembled WGS sequence"/>
</dbReference>
<protein>
    <submittedName>
        <fullName evidence="3">Transposable element Tcb2 transposase</fullName>
    </submittedName>
</protein>
<dbReference type="InterPro" id="IPR052338">
    <property type="entry name" value="Transposase_5"/>
</dbReference>
<evidence type="ECO:0000256" key="1">
    <source>
        <dbReference type="ARBA" id="ARBA00004123"/>
    </source>
</evidence>
<dbReference type="Pfam" id="PF01498">
    <property type="entry name" value="HTH_Tnp_Tc3_2"/>
    <property type="match status" value="1"/>
</dbReference>
<dbReference type="GO" id="GO:0015074">
    <property type="term" value="P:DNA integration"/>
    <property type="evidence" value="ECO:0007669"/>
    <property type="project" value="InterPro"/>
</dbReference>
<dbReference type="PROSITE" id="PS50943">
    <property type="entry name" value="HTH_CROC1"/>
    <property type="match status" value="1"/>
</dbReference>
<feature type="domain" description="HTH cro/C1-type" evidence="2">
    <location>
        <begin position="27"/>
        <end position="45"/>
    </location>
</feature>
<gene>
    <name evidence="3" type="ORF">TNCV_2177701</name>
</gene>
<keyword evidence="4" id="KW-1185">Reference proteome</keyword>
<dbReference type="SUPFAM" id="SSF46689">
    <property type="entry name" value="Homeodomain-like"/>
    <property type="match status" value="1"/>
</dbReference>
<proteinExistence type="predicted"/>
<evidence type="ECO:0000313" key="4">
    <source>
        <dbReference type="Proteomes" id="UP000887159"/>
    </source>
</evidence>
<dbReference type="InterPro" id="IPR009057">
    <property type="entry name" value="Homeodomain-like_sf"/>
</dbReference>
<evidence type="ECO:0000313" key="3">
    <source>
        <dbReference type="EMBL" id="GFY22509.1"/>
    </source>
</evidence>
<accession>A0A8X6VU66</accession>
<dbReference type="GO" id="GO:0005634">
    <property type="term" value="C:nucleus"/>
    <property type="evidence" value="ECO:0007669"/>
    <property type="project" value="UniProtKB-SubCell"/>
</dbReference>
<dbReference type="PANTHER" id="PTHR23022:SF134">
    <property type="entry name" value="TRANSPOSABLE ELEMENT TC1 TRANSPOSASE"/>
    <property type="match status" value="1"/>
</dbReference>